<dbReference type="RefSeq" id="WP_105072439.1">
    <property type="nucleotide sequence ID" value="NZ_PPGH01000009.1"/>
</dbReference>
<evidence type="ECO:0000313" key="1">
    <source>
        <dbReference type="EMBL" id="PQJ97581.1"/>
    </source>
</evidence>
<protein>
    <submittedName>
        <fullName evidence="1">Uncharacterized protein</fullName>
    </submittedName>
</protein>
<name>A0A2S7XVW3_9GAMM</name>
<dbReference type="AlphaFoldDB" id="A0A2S7XVW3"/>
<accession>A0A2S7XVW3</accession>
<gene>
    <name evidence="1" type="ORF">CXB77_00875</name>
</gene>
<keyword evidence="2" id="KW-1185">Reference proteome</keyword>
<dbReference type="Proteomes" id="UP000239936">
    <property type="component" value="Unassembled WGS sequence"/>
</dbReference>
<evidence type="ECO:0000313" key="2">
    <source>
        <dbReference type="Proteomes" id="UP000239936"/>
    </source>
</evidence>
<proteinExistence type="predicted"/>
<sequence>MAINQLRSAVLNKTFGALGVEEFDAEESAAMPYCPYSNNQQYNIKQKKRLNLSLKNENIKIELSCEMNNIA</sequence>
<comment type="caution">
    <text evidence="1">The sequence shown here is derived from an EMBL/GenBank/DDBJ whole genome shotgun (WGS) entry which is preliminary data.</text>
</comment>
<dbReference type="EMBL" id="PPGH01000009">
    <property type="protein sequence ID" value="PQJ97581.1"/>
    <property type="molecule type" value="Genomic_DNA"/>
</dbReference>
<organism evidence="1 2">
    <name type="scientific">Chromatium okenii</name>
    <dbReference type="NCBI Taxonomy" id="61644"/>
    <lineage>
        <taxon>Bacteria</taxon>
        <taxon>Pseudomonadati</taxon>
        <taxon>Pseudomonadota</taxon>
        <taxon>Gammaproteobacteria</taxon>
        <taxon>Chromatiales</taxon>
        <taxon>Chromatiaceae</taxon>
        <taxon>Chromatium</taxon>
    </lineage>
</organism>
<reference evidence="1 2" key="1">
    <citation type="submission" date="2018-01" db="EMBL/GenBank/DDBJ databases">
        <title>The complete genome sequence of Chromatium okenii LaCa, a purple sulfur bacterium with a turbulent life.</title>
        <authorList>
            <person name="Luedin S.M."/>
            <person name="Liechti N."/>
            <person name="Storelli N."/>
            <person name="Danza F."/>
            <person name="Wittwer M."/>
            <person name="Pothier J.F."/>
            <person name="Tonolla M.A."/>
        </authorList>
    </citation>
    <scope>NUCLEOTIDE SEQUENCE [LARGE SCALE GENOMIC DNA]</scope>
    <source>
        <strain evidence="1 2">LaCa</strain>
    </source>
</reference>